<dbReference type="AlphaFoldDB" id="A0A6C0JX53"/>
<feature type="region of interest" description="Disordered" evidence="1">
    <location>
        <begin position="81"/>
        <end position="170"/>
    </location>
</feature>
<feature type="compositionally biased region" description="Basic and acidic residues" evidence="1">
    <location>
        <begin position="160"/>
        <end position="170"/>
    </location>
</feature>
<feature type="transmembrane region" description="Helical" evidence="2">
    <location>
        <begin position="38"/>
        <end position="67"/>
    </location>
</feature>
<feature type="compositionally biased region" description="Basic and acidic residues" evidence="1">
    <location>
        <begin position="110"/>
        <end position="133"/>
    </location>
</feature>
<evidence type="ECO:0000256" key="2">
    <source>
        <dbReference type="SAM" id="Phobius"/>
    </source>
</evidence>
<keyword evidence="2" id="KW-1133">Transmembrane helix</keyword>
<organism evidence="3">
    <name type="scientific">viral metagenome</name>
    <dbReference type="NCBI Taxonomy" id="1070528"/>
    <lineage>
        <taxon>unclassified sequences</taxon>
        <taxon>metagenomes</taxon>
        <taxon>organismal metagenomes</taxon>
    </lineage>
</organism>
<keyword evidence="2" id="KW-0472">Membrane</keyword>
<evidence type="ECO:0000313" key="3">
    <source>
        <dbReference type="EMBL" id="QHU09511.1"/>
    </source>
</evidence>
<proteinExistence type="predicted"/>
<sequence>MKFKISPILIGSLAVFLVTPWVPNGVLKVLVGNPIGVFALLALTLVVLRHDLIDGLAFFLAAGVLFLENRKRILSRIEKVASGDDGSGKRKSTHASVESLSTPADDLIDGEVHPEHDRPSEDESSFHPKDDAGSNKFNPVDETINEKVPPETLSGSAGDMADKFVKDGTA</sequence>
<keyword evidence="2" id="KW-0812">Transmembrane</keyword>
<protein>
    <submittedName>
        <fullName evidence="3">Uncharacterized protein</fullName>
    </submittedName>
</protein>
<evidence type="ECO:0000256" key="1">
    <source>
        <dbReference type="SAM" id="MobiDB-lite"/>
    </source>
</evidence>
<accession>A0A6C0JX53</accession>
<reference evidence="3" key="1">
    <citation type="journal article" date="2020" name="Nature">
        <title>Giant virus diversity and host interactions through global metagenomics.</title>
        <authorList>
            <person name="Schulz F."/>
            <person name="Roux S."/>
            <person name="Paez-Espino D."/>
            <person name="Jungbluth S."/>
            <person name="Walsh D.A."/>
            <person name="Denef V.J."/>
            <person name="McMahon K.D."/>
            <person name="Konstantinidis K.T."/>
            <person name="Eloe-Fadrosh E.A."/>
            <person name="Kyrpides N.C."/>
            <person name="Woyke T."/>
        </authorList>
    </citation>
    <scope>NUCLEOTIDE SEQUENCE</scope>
    <source>
        <strain evidence="3">GVMAG-S-1101164-105</strain>
    </source>
</reference>
<name>A0A6C0JX53_9ZZZZ</name>
<dbReference type="EMBL" id="MN740738">
    <property type="protein sequence ID" value="QHU09511.1"/>
    <property type="molecule type" value="Genomic_DNA"/>
</dbReference>